<evidence type="ECO:0000256" key="4">
    <source>
        <dbReference type="ARBA" id="ARBA00022989"/>
    </source>
</evidence>
<dbReference type="AlphaFoldDB" id="A0A2P2I5S7"/>
<feature type="transmembrane region" description="Helical" evidence="7">
    <location>
        <begin position="131"/>
        <end position="149"/>
    </location>
</feature>
<keyword evidence="3 7" id="KW-0812">Transmembrane</keyword>
<dbReference type="GO" id="GO:1901858">
    <property type="term" value="P:regulation of mitochondrial DNA metabolic process"/>
    <property type="evidence" value="ECO:0007669"/>
    <property type="project" value="TreeGrafter"/>
</dbReference>
<protein>
    <recommendedName>
        <fullName evidence="6">Mitochondrial inner membrane protein Mpv17</fullName>
    </recommendedName>
</protein>
<dbReference type="GO" id="GO:0016020">
    <property type="term" value="C:membrane"/>
    <property type="evidence" value="ECO:0007669"/>
    <property type="project" value="UniProtKB-SubCell"/>
</dbReference>
<evidence type="ECO:0000256" key="7">
    <source>
        <dbReference type="RuleBase" id="RU363053"/>
    </source>
</evidence>
<dbReference type="Pfam" id="PF04117">
    <property type="entry name" value="Mpv17_PMP22"/>
    <property type="match status" value="1"/>
</dbReference>
<dbReference type="InterPro" id="IPR007248">
    <property type="entry name" value="Mpv17_PMP22"/>
</dbReference>
<name>A0A2P2I5S7_9CRUS</name>
<evidence type="ECO:0000256" key="3">
    <source>
        <dbReference type="ARBA" id="ARBA00022692"/>
    </source>
</evidence>
<evidence type="ECO:0000256" key="2">
    <source>
        <dbReference type="ARBA" id="ARBA00006824"/>
    </source>
</evidence>
<evidence type="ECO:0000313" key="8">
    <source>
        <dbReference type="EMBL" id="LAB69256.1"/>
    </source>
</evidence>
<dbReference type="PANTHER" id="PTHR11266">
    <property type="entry name" value="PEROXISOMAL MEMBRANE PROTEIN 2, PXMP2 MPV17"/>
    <property type="match status" value="1"/>
</dbReference>
<accession>A0A2P2I5S7</accession>
<sequence>MSALLRAYSSALRRFPTTVQSIQAGSLMAVGDMTSQMLIERRSLQQYEWQRSARFFTLGTVLVGPALRVWYGVLDRKFGSLGRAAALKKVFFDQAFFAPSFLVVFLGSLGLMQGKTANEVQKQIKKDYIDIVIAGWMVWPAVQVCNFSFVPLHHQVLVVQTFALFWNTYLAWKINREDNVTENETQSQQPER</sequence>
<evidence type="ECO:0000256" key="5">
    <source>
        <dbReference type="ARBA" id="ARBA00023136"/>
    </source>
</evidence>
<keyword evidence="5 7" id="KW-0472">Membrane</keyword>
<reference evidence="8" key="1">
    <citation type="journal article" date="2018" name="Biosci. Biotechnol. Biochem.">
        <title>Polysaccharide hydrolase of the hadal zone amphipods Hirondellea gigas.</title>
        <authorList>
            <person name="Kobayashi H."/>
            <person name="Nagahama T."/>
            <person name="Arai W."/>
            <person name="Sasagawa Y."/>
            <person name="Umeda M."/>
            <person name="Hayashi T."/>
            <person name="Nikaido I."/>
            <person name="Watanabe H."/>
            <person name="Oguri K."/>
            <person name="Kitazato H."/>
            <person name="Fujioka K."/>
            <person name="Kido Y."/>
            <person name="Takami H."/>
        </authorList>
    </citation>
    <scope>NUCLEOTIDE SEQUENCE</scope>
    <source>
        <tissue evidence="8">Whole body</tissue>
    </source>
</reference>
<comment type="similarity">
    <text evidence="2 7">Belongs to the peroxisomal membrane protein PXMP2/4 family.</text>
</comment>
<dbReference type="PANTHER" id="PTHR11266:SF17">
    <property type="entry name" value="PROTEIN MPV17"/>
    <property type="match status" value="1"/>
</dbReference>
<evidence type="ECO:0000256" key="6">
    <source>
        <dbReference type="ARBA" id="ARBA00049743"/>
    </source>
</evidence>
<evidence type="ECO:0000256" key="1">
    <source>
        <dbReference type="ARBA" id="ARBA00004141"/>
    </source>
</evidence>
<keyword evidence="4 7" id="KW-1133">Transmembrane helix</keyword>
<dbReference type="GO" id="GO:0015267">
    <property type="term" value="F:channel activity"/>
    <property type="evidence" value="ECO:0007669"/>
    <property type="project" value="TreeGrafter"/>
</dbReference>
<feature type="transmembrane region" description="Helical" evidence="7">
    <location>
        <begin position="91"/>
        <end position="111"/>
    </location>
</feature>
<feature type="transmembrane region" description="Helical" evidence="7">
    <location>
        <begin position="52"/>
        <end position="71"/>
    </location>
</feature>
<comment type="subcellular location">
    <subcellularLocation>
        <location evidence="1">Membrane</location>
        <topology evidence="1">Multi-pass membrane protein</topology>
    </subcellularLocation>
</comment>
<dbReference type="GO" id="GO:0005739">
    <property type="term" value="C:mitochondrion"/>
    <property type="evidence" value="ECO:0007669"/>
    <property type="project" value="TreeGrafter"/>
</dbReference>
<dbReference type="EMBL" id="IACF01003645">
    <property type="protein sequence ID" value="LAB69256.1"/>
    <property type="molecule type" value="mRNA"/>
</dbReference>
<organism evidence="8">
    <name type="scientific">Hirondellea gigas</name>
    <dbReference type="NCBI Taxonomy" id="1518452"/>
    <lineage>
        <taxon>Eukaryota</taxon>
        <taxon>Metazoa</taxon>
        <taxon>Ecdysozoa</taxon>
        <taxon>Arthropoda</taxon>
        <taxon>Crustacea</taxon>
        <taxon>Multicrustacea</taxon>
        <taxon>Malacostraca</taxon>
        <taxon>Eumalacostraca</taxon>
        <taxon>Peracarida</taxon>
        <taxon>Amphipoda</taxon>
        <taxon>Amphilochidea</taxon>
        <taxon>Lysianassida</taxon>
        <taxon>Lysianassidira</taxon>
        <taxon>Lysianassoidea</taxon>
        <taxon>Lysianassidae</taxon>
        <taxon>Hirondellea</taxon>
    </lineage>
</organism>
<proteinExistence type="evidence at transcript level"/>